<organism evidence="2 3">
    <name type="scientific">Octadecabacter dasysiphoniae</name>
    <dbReference type="NCBI Taxonomy" id="2909341"/>
    <lineage>
        <taxon>Bacteria</taxon>
        <taxon>Pseudomonadati</taxon>
        <taxon>Pseudomonadota</taxon>
        <taxon>Alphaproteobacteria</taxon>
        <taxon>Rhodobacterales</taxon>
        <taxon>Roseobacteraceae</taxon>
        <taxon>Octadecabacter</taxon>
    </lineage>
</organism>
<evidence type="ECO:0000313" key="2">
    <source>
        <dbReference type="EMBL" id="MCF2869494.1"/>
    </source>
</evidence>
<reference evidence="2 3" key="1">
    <citation type="submission" date="2022-01" db="EMBL/GenBank/DDBJ databases">
        <title>Octadecabacter sp. nov., isolated from a marine alga.</title>
        <authorList>
            <person name="Jin M.S."/>
            <person name="Kim H.M."/>
            <person name="Han D.M."/>
            <person name="Jung J.J."/>
            <person name="Jeon C.O."/>
        </authorList>
    </citation>
    <scope>NUCLEOTIDE SEQUENCE [LARGE SCALE GENOMIC DNA]</scope>
    <source>
        <strain evidence="2 3">G9-8</strain>
    </source>
</reference>
<feature type="transmembrane region" description="Helical" evidence="1">
    <location>
        <begin position="57"/>
        <end position="75"/>
    </location>
</feature>
<name>A0ABS9CQI2_9RHOB</name>
<keyword evidence="3" id="KW-1185">Reference proteome</keyword>
<feature type="transmembrane region" description="Helical" evidence="1">
    <location>
        <begin position="6"/>
        <end position="22"/>
    </location>
</feature>
<proteinExistence type="predicted"/>
<dbReference type="EMBL" id="JAKGAQ010000001">
    <property type="protein sequence ID" value="MCF2869494.1"/>
    <property type="molecule type" value="Genomic_DNA"/>
</dbReference>
<comment type="caution">
    <text evidence="2">The sequence shown here is derived from an EMBL/GenBank/DDBJ whole genome shotgun (WGS) entry which is preliminary data.</text>
</comment>
<protein>
    <submittedName>
        <fullName evidence="2">Uncharacterized protein</fullName>
    </submittedName>
</protein>
<evidence type="ECO:0000313" key="3">
    <source>
        <dbReference type="Proteomes" id="UP001200557"/>
    </source>
</evidence>
<feature type="transmembrane region" description="Helical" evidence="1">
    <location>
        <begin position="84"/>
        <end position="105"/>
    </location>
</feature>
<dbReference type="RefSeq" id="WP_235223628.1">
    <property type="nucleotide sequence ID" value="NZ_JAKGAQ010000001.1"/>
</dbReference>
<accession>A0ABS9CQI2</accession>
<dbReference type="Proteomes" id="UP001200557">
    <property type="component" value="Unassembled WGS sequence"/>
</dbReference>
<keyword evidence="1" id="KW-0472">Membrane</keyword>
<sequence length="106" mass="11194">MGTGIAGALLVFTGVWHSIEWMMGGRNKDTLGRLLPFGIIYLVLGCLIVTLTGGPPVLIAAILFAATGAIGAFATRTTTQVRSWVVWSFIVIDIAIIACLLTAFIS</sequence>
<keyword evidence="1" id="KW-1133">Transmembrane helix</keyword>
<evidence type="ECO:0000256" key="1">
    <source>
        <dbReference type="SAM" id="Phobius"/>
    </source>
</evidence>
<gene>
    <name evidence="2" type="ORF">L0664_00320</name>
</gene>
<feature type="transmembrane region" description="Helical" evidence="1">
    <location>
        <begin position="34"/>
        <end position="51"/>
    </location>
</feature>
<keyword evidence="1" id="KW-0812">Transmembrane</keyword>